<keyword evidence="4" id="KW-1185">Reference proteome</keyword>
<dbReference type="InterPro" id="IPR011625">
    <property type="entry name" value="A2M_N_BRD"/>
</dbReference>
<dbReference type="InterPro" id="IPR047565">
    <property type="entry name" value="Alpha-macroglob_thiol-ester_cl"/>
</dbReference>
<name>M7BYF7_CHEMY</name>
<dbReference type="SUPFAM" id="SSF48239">
    <property type="entry name" value="Terpenoid cyclases/Protein prenyltransferases"/>
    <property type="match status" value="1"/>
</dbReference>
<dbReference type="STRING" id="8469.M7BYF7"/>
<protein>
    <submittedName>
        <fullName evidence="3">Ovostatin</fullName>
    </submittedName>
</protein>
<dbReference type="Proteomes" id="UP000031443">
    <property type="component" value="Unassembled WGS sequence"/>
</dbReference>
<dbReference type="Gene3D" id="2.60.120.1540">
    <property type="match status" value="1"/>
</dbReference>
<dbReference type="SMART" id="SM01419">
    <property type="entry name" value="Thiol-ester_cl"/>
    <property type="match status" value="1"/>
</dbReference>
<evidence type="ECO:0000256" key="1">
    <source>
        <dbReference type="SAM" id="MobiDB-lite"/>
    </source>
</evidence>
<dbReference type="EMBL" id="KB502624">
    <property type="protein sequence ID" value="EMP40875.1"/>
    <property type="molecule type" value="Genomic_DNA"/>
</dbReference>
<feature type="domain" description="Alpha-2-macroglobulin bait region" evidence="2">
    <location>
        <begin position="1"/>
        <end position="192"/>
    </location>
</feature>
<dbReference type="InterPro" id="IPR050473">
    <property type="entry name" value="A2M/Complement_sys"/>
</dbReference>
<dbReference type="InterPro" id="IPR013783">
    <property type="entry name" value="Ig-like_fold"/>
</dbReference>
<evidence type="ECO:0000313" key="4">
    <source>
        <dbReference type="Proteomes" id="UP000031443"/>
    </source>
</evidence>
<dbReference type="Pfam" id="PF07678">
    <property type="entry name" value="TED_complement"/>
    <property type="match status" value="1"/>
</dbReference>
<organism evidence="3 4">
    <name type="scientific">Chelonia mydas</name>
    <name type="common">Green sea-turtle</name>
    <name type="synonym">Chelonia agassizi</name>
    <dbReference type="NCBI Taxonomy" id="8469"/>
    <lineage>
        <taxon>Eukaryota</taxon>
        <taxon>Metazoa</taxon>
        <taxon>Chordata</taxon>
        <taxon>Craniata</taxon>
        <taxon>Vertebrata</taxon>
        <taxon>Euteleostomi</taxon>
        <taxon>Archelosauria</taxon>
        <taxon>Testudinata</taxon>
        <taxon>Testudines</taxon>
        <taxon>Cryptodira</taxon>
        <taxon>Durocryptodira</taxon>
        <taxon>Americhelydia</taxon>
        <taxon>Chelonioidea</taxon>
        <taxon>Cheloniidae</taxon>
        <taxon>Chelonia</taxon>
    </lineage>
</organism>
<dbReference type="Gene3D" id="1.50.10.20">
    <property type="match status" value="1"/>
</dbReference>
<feature type="non-terminal residue" evidence="3">
    <location>
        <position position="1"/>
    </location>
</feature>
<accession>M7BYF7</accession>
<dbReference type="Gene3D" id="2.60.40.1930">
    <property type="match status" value="1"/>
</dbReference>
<dbReference type="PANTHER" id="PTHR11412:SF173">
    <property type="entry name" value="OVOSTATIN"/>
    <property type="match status" value="1"/>
</dbReference>
<dbReference type="InterPro" id="IPR008930">
    <property type="entry name" value="Terpenoid_cyclase/PrenylTrfase"/>
</dbReference>
<dbReference type="SMART" id="SM01359">
    <property type="entry name" value="A2M_N_2"/>
    <property type="match status" value="1"/>
</dbReference>
<sequence>LKLVQEDNSPIANETVQLKLNGKNVGNYTTAENGTVQLSINMSELFNPDFNLRLPMLLWLHRYFQRTSSKRASPSMSTQAGNHTPNSKCRHTLSGSRFTPQLQTEMPQFVLLVTVSKELAPVARTLFYTVHSAGELVADSIRFQIERCFRNKLHLQFSGKLGLAVSNISIHLNATANSHCALQAMAQSIPLLRPKRELSAETVYKLFPLKESYGYHFNGLNLEDDSKEPCSAVSELEYLKEPANLVQGSATALFSVIDNILGTAMQYLQQLFQMPFGCREQNMVLFAPNIYVLDYLNKTGQLNEETKSKAIGYLASGYQKQMSYKHPDRSYSVFGSRDKEGRNTWLSAFVYKSLAQAKCYIYIVNKGGVYDEFSLTAYIIMALLKAGHPSLVRIPSRWLSAENVLLSIFLVLKSLQIV</sequence>
<evidence type="ECO:0000313" key="3">
    <source>
        <dbReference type="EMBL" id="EMP40875.1"/>
    </source>
</evidence>
<dbReference type="Pfam" id="PF07703">
    <property type="entry name" value="A2M_BRD"/>
    <property type="match status" value="1"/>
</dbReference>
<proteinExistence type="predicted"/>
<reference evidence="4" key="1">
    <citation type="journal article" date="2013" name="Nat. Genet.">
        <title>The draft genomes of soft-shell turtle and green sea turtle yield insights into the development and evolution of the turtle-specific body plan.</title>
        <authorList>
            <person name="Wang Z."/>
            <person name="Pascual-Anaya J."/>
            <person name="Zadissa A."/>
            <person name="Li W."/>
            <person name="Niimura Y."/>
            <person name="Huang Z."/>
            <person name="Li C."/>
            <person name="White S."/>
            <person name="Xiong Z."/>
            <person name="Fang D."/>
            <person name="Wang B."/>
            <person name="Ming Y."/>
            <person name="Chen Y."/>
            <person name="Zheng Y."/>
            <person name="Kuraku S."/>
            <person name="Pignatelli M."/>
            <person name="Herrero J."/>
            <person name="Beal K."/>
            <person name="Nozawa M."/>
            <person name="Li Q."/>
            <person name="Wang J."/>
            <person name="Zhang H."/>
            <person name="Yu L."/>
            <person name="Shigenobu S."/>
            <person name="Wang J."/>
            <person name="Liu J."/>
            <person name="Flicek P."/>
            <person name="Searle S."/>
            <person name="Wang J."/>
            <person name="Kuratani S."/>
            <person name="Yin Y."/>
            <person name="Aken B."/>
            <person name="Zhang G."/>
            <person name="Irie N."/>
        </authorList>
    </citation>
    <scope>NUCLEOTIDE SEQUENCE [LARGE SCALE GENOMIC DNA]</scope>
</reference>
<dbReference type="GO" id="GO:0005615">
    <property type="term" value="C:extracellular space"/>
    <property type="evidence" value="ECO:0007669"/>
    <property type="project" value="InterPro"/>
</dbReference>
<dbReference type="InterPro" id="IPR040839">
    <property type="entry name" value="MG4"/>
</dbReference>
<gene>
    <name evidence="3" type="ORF">UY3_01888</name>
</gene>
<dbReference type="AlphaFoldDB" id="M7BYF7"/>
<dbReference type="PANTHER" id="PTHR11412">
    <property type="entry name" value="MACROGLOBULIN / COMPLEMENT"/>
    <property type="match status" value="1"/>
</dbReference>
<dbReference type="Gene3D" id="2.60.40.10">
    <property type="entry name" value="Immunoglobulins"/>
    <property type="match status" value="1"/>
</dbReference>
<feature type="region of interest" description="Disordered" evidence="1">
    <location>
        <begin position="71"/>
        <end position="92"/>
    </location>
</feature>
<evidence type="ECO:0000259" key="2">
    <source>
        <dbReference type="SMART" id="SM01359"/>
    </source>
</evidence>
<dbReference type="InterPro" id="IPR011626">
    <property type="entry name" value="Alpha-macroglobulin_TED"/>
</dbReference>
<dbReference type="Pfam" id="PF17789">
    <property type="entry name" value="MG4"/>
    <property type="match status" value="1"/>
</dbReference>